<evidence type="ECO:0008006" key="4">
    <source>
        <dbReference type="Google" id="ProtNLM"/>
    </source>
</evidence>
<feature type="non-terminal residue" evidence="2">
    <location>
        <position position="1"/>
    </location>
</feature>
<gene>
    <name evidence="2" type="ORF">NA57DRAFT_17408</name>
</gene>
<accession>A0A9P4M2Z0</accession>
<dbReference type="PANTHER" id="PTHR42085:SF7">
    <property type="entry name" value="F-BOX DOMAIN-CONTAINING PROTEIN"/>
    <property type="match status" value="1"/>
</dbReference>
<sequence length="206" mass="23284">LALPLELRLHIYSFILPHTISTDSDIVNTLKSTPSTSQDNDSTSGNTSRISSLQRSNSMTSLLKTFKAAPVNCTLWRRGHTAILAVNHQIHNEAADVLYGDNFFSLTISYDRMLFHFAWQLPTGLQPRRSFEFLQWFSHGNIRRMRNFLITIEYVDSYTSTVKYNCGGAGLTAGLKGQVERLVKELRRQGGSVTPPLKYVEVMLLD</sequence>
<protein>
    <recommendedName>
        <fullName evidence="4">F-box domain-containing protein</fullName>
    </recommendedName>
</protein>
<organism evidence="2 3">
    <name type="scientific">Rhizodiscina lignyota</name>
    <dbReference type="NCBI Taxonomy" id="1504668"/>
    <lineage>
        <taxon>Eukaryota</taxon>
        <taxon>Fungi</taxon>
        <taxon>Dikarya</taxon>
        <taxon>Ascomycota</taxon>
        <taxon>Pezizomycotina</taxon>
        <taxon>Dothideomycetes</taxon>
        <taxon>Pleosporomycetidae</taxon>
        <taxon>Aulographales</taxon>
        <taxon>Rhizodiscinaceae</taxon>
        <taxon>Rhizodiscina</taxon>
    </lineage>
</organism>
<comment type="caution">
    <text evidence="2">The sequence shown here is derived from an EMBL/GenBank/DDBJ whole genome shotgun (WGS) entry which is preliminary data.</text>
</comment>
<dbReference type="PANTHER" id="PTHR42085">
    <property type="entry name" value="F-BOX DOMAIN-CONTAINING PROTEIN"/>
    <property type="match status" value="1"/>
</dbReference>
<evidence type="ECO:0000313" key="2">
    <source>
        <dbReference type="EMBL" id="KAF2095128.1"/>
    </source>
</evidence>
<dbReference type="Proteomes" id="UP000799772">
    <property type="component" value="Unassembled WGS sequence"/>
</dbReference>
<dbReference type="EMBL" id="ML978132">
    <property type="protein sequence ID" value="KAF2095128.1"/>
    <property type="molecule type" value="Genomic_DNA"/>
</dbReference>
<evidence type="ECO:0000313" key="3">
    <source>
        <dbReference type="Proteomes" id="UP000799772"/>
    </source>
</evidence>
<reference evidence="2" key="1">
    <citation type="journal article" date="2020" name="Stud. Mycol.">
        <title>101 Dothideomycetes genomes: a test case for predicting lifestyles and emergence of pathogens.</title>
        <authorList>
            <person name="Haridas S."/>
            <person name="Albert R."/>
            <person name="Binder M."/>
            <person name="Bloem J."/>
            <person name="Labutti K."/>
            <person name="Salamov A."/>
            <person name="Andreopoulos B."/>
            <person name="Baker S."/>
            <person name="Barry K."/>
            <person name="Bills G."/>
            <person name="Bluhm B."/>
            <person name="Cannon C."/>
            <person name="Castanera R."/>
            <person name="Culley D."/>
            <person name="Daum C."/>
            <person name="Ezra D."/>
            <person name="Gonzalez J."/>
            <person name="Henrissat B."/>
            <person name="Kuo A."/>
            <person name="Liang C."/>
            <person name="Lipzen A."/>
            <person name="Lutzoni F."/>
            <person name="Magnuson J."/>
            <person name="Mondo S."/>
            <person name="Nolan M."/>
            <person name="Ohm R."/>
            <person name="Pangilinan J."/>
            <person name="Park H.-J."/>
            <person name="Ramirez L."/>
            <person name="Alfaro M."/>
            <person name="Sun H."/>
            <person name="Tritt A."/>
            <person name="Yoshinaga Y."/>
            <person name="Zwiers L.-H."/>
            <person name="Turgeon B."/>
            <person name="Goodwin S."/>
            <person name="Spatafora J."/>
            <person name="Crous P."/>
            <person name="Grigoriev I."/>
        </authorList>
    </citation>
    <scope>NUCLEOTIDE SEQUENCE</scope>
    <source>
        <strain evidence="2">CBS 133067</strain>
    </source>
</reference>
<proteinExistence type="predicted"/>
<dbReference type="AlphaFoldDB" id="A0A9P4M2Z0"/>
<evidence type="ECO:0000256" key="1">
    <source>
        <dbReference type="SAM" id="MobiDB-lite"/>
    </source>
</evidence>
<feature type="region of interest" description="Disordered" evidence="1">
    <location>
        <begin position="31"/>
        <end position="53"/>
    </location>
</feature>
<keyword evidence="3" id="KW-1185">Reference proteome</keyword>
<dbReference type="InterPro" id="IPR038883">
    <property type="entry name" value="AN11006-like"/>
</dbReference>
<feature type="non-terminal residue" evidence="2">
    <location>
        <position position="206"/>
    </location>
</feature>
<dbReference type="OrthoDB" id="62952at2759"/>
<name>A0A9P4M2Z0_9PEZI</name>